<dbReference type="HOGENOM" id="CLU_120084_3_0_7"/>
<dbReference type="PANTHER" id="PTHR41774:SF1">
    <property type="entry name" value="NGG1P INTERACTING FACTOR NIF3"/>
    <property type="match status" value="1"/>
</dbReference>
<accession>B6BIT0</accession>
<accession>H1FWD7</accession>
<reference evidence="1 2" key="1">
    <citation type="journal article" date="2012" name="Proc. Natl. Acad. Sci. U.S.A.">
        <title>Genome and physiology of a model Epsilonproteobacterium responsible for sulfide detoxification in marine oxygen depletion zones.</title>
        <authorList>
            <person name="Grote J."/>
            <person name="Schott T."/>
            <person name="Bruckner C.G."/>
            <person name="Glockner F.O."/>
            <person name="Jost G."/>
            <person name="Teeling H."/>
            <person name="Labrenz M."/>
            <person name="Jurgens K."/>
        </authorList>
    </citation>
    <scope>NUCLEOTIDE SEQUENCE [LARGE SCALE GENOMIC DNA]</scope>
    <source>
        <strain evidence="1 2">GD1</strain>
    </source>
</reference>
<evidence type="ECO:0000313" key="2">
    <source>
        <dbReference type="Proteomes" id="UP000006431"/>
    </source>
</evidence>
<dbReference type="Proteomes" id="UP000006431">
    <property type="component" value="Unassembled WGS sequence"/>
</dbReference>
<dbReference type="Gene3D" id="3.30.70.120">
    <property type="match status" value="1"/>
</dbReference>
<gene>
    <name evidence="1" type="ORF">SMGD1_1917</name>
</gene>
<organism evidence="1 2">
    <name type="scientific">Sulfurimonas gotlandica (strain DSM 19862 / JCM 16533 / GD1)</name>
    <dbReference type="NCBI Taxonomy" id="929558"/>
    <lineage>
        <taxon>Bacteria</taxon>
        <taxon>Pseudomonadati</taxon>
        <taxon>Campylobacterota</taxon>
        <taxon>Epsilonproteobacteria</taxon>
        <taxon>Campylobacterales</taxon>
        <taxon>Sulfurimonadaceae</taxon>
        <taxon>Sulfurimonas</taxon>
    </lineage>
</organism>
<dbReference type="InterPro" id="IPR015867">
    <property type="entry name" value="N-reg_PII/ATP_PRibTrfase_C"/>
</dbReference>
<sequence length="103" mass="12012">MYKLNYFVPSDAKERTKQALFDIGVGRYQNYECCSFETLGNGQFKPIESANPHIGKLNELEIVQEYKIEMICEDRLIKKAVKTLKEVHPYEEVAYEVLKIEGF</sequence>
<dbReference type="RefSeq" id="WP_008336183.1">
    <property type="nucleotide sequence ID" value="NZ_AFRZ01000001.1"/>
</dbReference>
<evidence type="ECO:0000313" key="1">
    <source>
        <dbReference type="EMBL" id="EHP30440.1"/>
    </source>
</evidence>
<dbReference type="SUPFAM" id="SSF102705">
    <property type="entry name" value="NIF3 (NGG1p interacting factor 3)-like"/>
    <property type="match status" value="1"/>
</dbReference>
<name>B6BIT0_SULGG</name>
<dbReference type="OrthoDB" id="9792792at2"/>
<dbReference type="EMBL" id="AFRZ01000001">
    <property type="protein sequence ID" value="EHP30440.1"/>
    <property type="molecule type" value="Genomic_DNA"/>
</dbReference>
<dbReference type="PANTHER" id="PTHR41774">
    <property type="match status" value="1"/>
</dbReference>
<dbReference type="InterPro" id="IPR036069">
    <property type="entry name" value="DUF34/NIF3_sf"/>
</dbReference>
<dbReference type="eggNOG" id="COG3323">
    <property type="taxonomic scope" value="Bacteria"/>
</dbReference>
<dbReference type="STRING" id="929558.SMGD1_1917"/>
<keyword evidence="2" id="KW-1185">Reference proteome</keyword>
<dbReference type="PATRIC" id="fig|929558.5.peg.1910"/>
<dbReference type="AlphaFoldDB" id="B6BIT0"/>
<comment type="caution">
    <text evidence="1">The sequence shown here is derived from an EMBL/GenBank/DDBJ whole genome shotgun (WGS) entry which is preliminary data.</text>
</comment>
<proteinExistence type="predicted"/>
<protein>
    <submittedName>
        <fullName evidence="1">Protein containing Nitrogen regulatory PII-like domain</fullName>
    </submittedName>
</protein>